<dbReference type="Proteomes" id="UP000807025">
    <property type="component" value="Unassembled WGS sequence"/>
</dbReference>
<protein>
    <recommendedName>
        <fullName evidence="2">DUF6534 domain-containing protein</fullName>
    </recommendedName>
</protein>
<evidence type="ECO:0000313" key="3">
    <source>
        <dbReference type="EMBL" id="KAF9493287.1"/>
    </source>
</evidence>
<evidence type="ECO:0000259" key="2">
    <source>
        <dbReference type="Pfam" id="PF20152"/>
    </source>
</evidence>
<dbReference type="EMBL" id="MU154588">
    <property type="protein sequence ID" value="KAF9493287.1"/>
    <property type="molecule type" value="Genomic_DNA"/>
</dbReference>
<dbReference type="PANTHER" id="PTHR40465">
    <property type="entry name" value="CHROMOSOME 1, WHOLE GENOME SHOTGUN SEQUENCE"/>
    <property type="match status" value="1"/>
</dbReference>
<dbReference type="AlphaFoldDB" id="A0A9P5ZRS5"/>
<feature type="domain" description="DUF6534" evidence="2">
    <location>
        <begin position="171"/>
        <end position="257"/>
    </location>
</feature>
<evidence type="ECO:0000256" key="1">
    <source>
        <dbReference type="SAM" id="Phobius"/>
    </source>
</evidence>
<keyword evidence="1" id="KW-1133">Transmembrane helix</keyword>
<sequence length="270" mass="30483">MSNALAMSIFARFSNAASPVLLGAFASFPLFGVTIAQTVWYFRRYPEDSTTLKCFIASLLFIDAIQTFATAEASMTLFLRRKISTDYPLGILLHLYFTTVSVAIVQGIYTYRVWIMSMKNRLLLRTLILLMTCQLVAGTAFDILQEVHGDAGHLHIRVNDIFGTLSMGSRMACDILISISLVYYLNKWRPEVRRTKNVIDRIIVYVVGVGVVTSAFSALVFITWLALPQQVLFMLFFSILSKLYVNSLLVTLNARASLRNKNNESEFELE</sequence>
<dbReference type="InterPro" id="IPR045339">
    <property type="entry name" value="DUF6534"/>
</dbReference>
<keyword evidence="1" id="KW-0812">Transmembrane</keyword>
<feature type="transmembrane region" description="Helical" evidence="1">
    <location>
        <begin position="161"/>
        <end position="182"/>
    </location>
</feature>
<feature type="transmembrane region" description="Helical" evidence="1">
    <location>
        <begin position="231"/>
        <end position="252"/>
    </location>
</feature>
<organism evidence="3 4">
    <name type="scientific">Pleurotus eryngii</name>
    <name type="common">Boletus of the steppes</name>
    <dbReference type="NCBI Taxonomy" id="5323"/>
    <lineage>
        <taxon>Eukaryota</taxon>
        <taxon>Fungi</taxon>
        <taxon>Dikarya</taxon>
        <taxon>Basidiomycota</taxon>
        <taxon>Agaricomycotina</taxon>
        <taxon>Agaricomycetes</taxon>
        <taxon>Agaricomycetidae</taxon>
        <taxon>Agaricales</taxon>
        <taxon>Pleurotineae</taxon>
        <taxon>Pleurotaceae</taxon>
        <taxon>Pleurotus</taxon>
    </lineage>
</organism>
<feature type="transmembrane region" description="Helical" evidence="1">
    <location>
        <begin position="20"/>
        <end position="42"/>
    </location>
</feature>
<reference evidence="3" key="1">
    <citation type="submission" date="2020-11" db="EMBL/GenBank/DDBJ databases">
        <authorList>
            <consortium name="DOE Joint Genome Institute"/>
            <person name="Ahrendt S."/>
            <person name="Riley R."/>
            <person name="Andreopoulos W."/>
            <person name="Labutti K."/>
            <person name="Pangilinan J."/>
            <person name="Ruiz-Duenas F.J."/>
            <person name="Barrasa J.M."/>
            <person name="Sanchez-Garcia M."/>
            <person name="Camarero S."/>
            <person name="Miyauchi S."/>
            <person name="Serrano A."/>
            <person name="Linde D."/>
            <person name="Babiker R."/>
            <person name="Drula E."/>
            <person name="Ayuso-Fernandez I."/>
            <person name="Pacheco R."/>
            <person name="Padilla G."/>
            <person name="Ferreira P."/>
            <person name="Barriuso J."/>
            <person name="Kellner H."/>
            <person name="Castanera R."/>
            <person name="Alfaro M."/>
            <person name="Ramirez L."/>
            <person name="Pisabarro A.G."/>
            <person name="Kuo A."/>
            <person name="Tritt A."/>
            <person name="Lipzen A."/>
            <person name="He G."/>
            <person name="Yan M."/>
            <person name="Ng V."/>
            <person name="Cullen D."/>
            <person name="Martin F."/>
            <person name="Rosso M.-N."/>
            <person name="Henrissat B."/>
            <person name="Hibbett D."/>
            <person name="Martinez A.T."/>
            <person name="Grigoriev I.V."/>
        </authorList>
    </citation>
    <scope>NUCLEOTIDE SEQUENCE</scope>
    <source>
        <strain evidence="3">ATCC 90797</strain>
    </source>
</reference>
<evidence type="ECO:0000313" key="4">
    <source>
        <dbReference type="Proteomes" id="UP000807025"/>
    </source>
</evidence>
<proteinExistence type="predicted"/>
<feature type="transmembrane region" description="Helical" evidence="1">
    <location>
        <begin position="91"/>
        <end position="110"/>
    </location>
</feature>
<keyword evidence="1" id="KW-0472">Membrane</keyword>
<dbReference type="PANTHER" id="PTHR40465:SF1">
    <property type="entry name" value="DUF6534 DOMAIN-CONTAINING PROTEIN"/>
    <property type="match status" value="1"/>
</dbReference>
<feature type="transmembrane region" description="Helical" evidence="1">
    <location>
        <begin position="54"/>
        <end position="79"/>
    </location>
</feature>
<dbReference type="OrthoDB" id="2971182at2759"/>
<feature type="transmembrane region" description="Helical" evidence="1">
    <location>
        <begin position="122"/>
        <end position="141"/>
    </location>
</feature>
<gene>
    <name evidence="3" type="ORF">BDN71DRAFT_1450530</name>
</gene>
<comment type="caution">
    <text evidence="3">The sequence shown here is derived from an EMBL/GenBank/DDBJ whole genome shotgun (WGS) entry which is preliminary data.</text>
</comment>
<keyword evidence="4" id="KW-1185">Reference proteome</keyword>
<feature type="transmembrane region" description="Helical" evidence="1">
    <location>
        <begin position="202"/>
        <end position="225"/>
    </location>
</feature>
<name>A0A9P5ZRS5_PLEER</name>
<dbReference type="Pfam" id="PF20152">
    <property type="entry name" value="DUF6534"/>
    <property type="match status" value="1"/>
</dbReference>
<accession>A0A9P5ZRS5</accession>